<feature type="region of interest" description="Disordered" evidence="1">
    <location>
        <begin position="102"/>
        <end position="126"/>
    </location>
</feature>
<evidence type="ECO:0000313" key="2">
    <source>
        <dbReference type="EMBL" id="TPG62990.1"/>
    </source>
</evidence>
<organism evidence="2 3">
    <name type="scientific">Hymenobacter nivis</name>
    <dbReference type="NCBI Taxonomy" id="1850093"/>
    <lineage>
        <taxon>Bacteria</taxon>
        <taxon>Pseudomonadati</taxon>
        <taxon>Bacteroidota</taxon>
        <taxon>Cytophagia</taxon>
        <taxon>Cytophagales</taxon>
        <taxon>Hymenobacteraceae</taxon>
        <taxon>Hymenobacter</taxon>
    </lineage>
</organism>
<dbReference type="AlphaFoldDB" id="A0A502GNV7"/>
<comment type="caution">
    <text evidence="2">The sequence shown here is derived from an EMBL/GenBank/DDBJ whole genome shotgun (WGS) entry which is preliminary data.</text>
</comment>
<gene>
    <name evidence="2" type="ORF">EAH73_18200</name>
</gene>
<keyword evidence="3" id="KW-1185">Reference proteome</keyword>
<evidence type="ECO:0000313" key="3">
    <source>
        <dbReference type="Proteomes" id="UP000317646"/>
    </source>
</evidence>
<dbReference type="Proteomes" id="UP000317646">
    <property type="component" value="Unassembled WGS sequence"/>
</dbReference>
<name>A0A502GNV7_9BACT</name>
<dbReference type="EMBL" id="RCYZ01000008">
    <property type="protein sequence ID" value="TPG62990.1"/>
    <property type="molecule type" value="Genomic_DNA"/>
</dbReference>
<sequence>MPVLFACAGALPARAQQPLAGTAWAGTALVPEPTEIVLQFKQDTVVMFIKDSKQVAETMHYTQKGNNQFVWQKISGGSPCDTQTPGTWSYKIKKDEVMFTPVNDPCPGRTQATLGTPFKKTTWPTP</sequence>
<reference evidence="2 3" key="1">
    <citation type="journal article" date="2019" name="Environ. Microbiol.">
        <title>Species interactions and distinct microbial communities in high Arctic permafrost affected cryosols are associated with the CH4 and CO2 gas fluxes.</title>
        <authorList>
            <person name="Altshuler I."/>
            <person name="Hamel J."/>
            <person name="Turney S."/>
            <person name="Magnuson E."/>
            <person name="Levesque R."/>
            <person name="Greer C."/>
            <person name="Whyte L.G."/>
        </authorList>
    </citation>
    <scope>NUCLEOTIDE SEQUENCE [LARGE SCALE GENOMIC DNA]</scope>
    <source>
        <strain evidence="2 3">S9.2P</strain>
    </source>
</reference>
<proteinExistence type="predicted"/>
<evidence type="ECO:0000256" key="1">
    <source>
        <dbReference type="SAM" id="MobiDB-lite"/>
    </source>
</evidence>
<accession>A0A502GNV7</accession>
<protein>
    <submittedName>
        <fullName evidence="2">Uncharacterized protein</fullName>
    </submittedName>
</protein>